<keyword evidence="17" id="KW-1185">Reference proteome</keyword>
<evidence type="ECO:0000256" key="3">
    <source>
        <dbReference type="ARBA" id="ARBA00004167"/>
    </source>
</evidence>
<accession>A0A0N5CJR5</accession>
<feature type="binding site" evidence="14">
    <location>
        <position position="109"/>
    </location>
    <ligand>
        <name>Mg(2+)</name>
        <dbReference type="ChEBI" id="CHEBI:18420"/>
        <label>1</label>
        <note>catalytic</note>
    </ligand>
</feature>
<dbReference type="GO" id="GO:0008254">
    <property type="term" value="F:3'-nucleotidase activity"/>
    <property type="evidence" value="ECO:0007669"/>
    <property type="project" value="TreeGrafter"/>
</dbReference>
<dbReference type="PANTHER" id="PTHR43028">
    <property type="entry name" value="3'(2'),5'-BISPHOSPHATE NUCLEOTIDASE 1"/>
    <property type="match status" value="1"/>
</dbReference>
<evidence type="ECO:0000256" key="6">
    <source>
        <dbReference type="ARBA" id="ARBA00013106"/>
    </source>
</evidence>
<evidence type="ECO:0000256" key="7">
    <source>
        <dbReference type="ARBA" id="ARBA00022692"/>
    </source>
</evidence>
<feature type="binding site" evidence="14">
    <location>
        <position position="290"/>
    </location>
    <ligand>
        <name>Mg(2+)</name>
        <dbReference type="ChEBI" id="CHEBI:18420"/>
        <label>1</label>
        <note>catalytic</note>
    </ligand>
</feature>
<gene>
    <name evidence="16" type="ORF">TCLT_LOCUS281</name>
</gene>
<dbReference type="STRING" id="103827.A0A0N5CJR5"/>
<keyword evidence="9" id="KW-0378">Hydrolase</keyword>
<dbReference type="AlphaFoldDB" id="A0A0N5CJR5"/>
<dbReference type="OrthoDB" id="74460at2759"/>
<dbReference type="GO" id="GO:0016020">
    <property type="term" value="C:membrane"/>
    <property type="evidence" value="ECO:0007669"/>
    <property type="project" value="UniProtKB-SubCell"/>
</dbReference>
<dbReference type="OMA" id="FPSRKYL"/>
<evidence type="ECO:0000313" key="17">
    <source>
        <dbReference type="Proteomes" id="UP000276776"/>
    </source>
</evidence>
<dbReference type="GO" id="GO:0012505">
    <property type="term" value="C:endomembrane system"/>
    <property type="evidence" value="ECO:0007669"/>
    <property type="project" value="TreeGrafter"/>
</dbReference>
<evidence type="ECO:0000256" key="14">
    <source>
        <dbReference type="PIRSR" id="PIRSR600760-2"/>
    </source>
</evidence>
<comment type="similarity">
    <text evidence="5">Belongs to the inositol monophosphatase superfamily.</text>
</comment>
<keyword evidence="12 15" id="KW-0472">Membrane</keyword>
<dbReference type="EC" id="3.1.3.25" evidence="6"/>
<name>A0A0N5CJR5_THECL</name>
<dbReference type="InterPro" id="IPR000760">
    <property type="entry name" value="Inositol_monophosphatase-like"/>
</dbReference>
<evidence type="ECO:0000256" key="9">
    <source>
        <dbReference type="ARBA" id="ARBA00022801"/>
    </source>
</evidence>
<dbReference type="Proteomes" id="UP000276776">
    <property type="component" value="Unassembled WGS sequence"/>
</dbReference>
<comment type="subcellular location">
    <subcellularLocation>
        <location evidence="3">Membrane</location>
        <topology evidence="3">Single-pass membrane protein</topology>
    </subcellularLocation>
</comment>
<evidence type="ECO:0000256" key="4">
    <source>
        <dbReference type="ARBA" id="ARBA00005152"/>
    </source>
</evidence>
<comment type="catalytic activity">
    <reaction evidence="1">
        <text>a myo-inositol phosphate + H2O = myo-inositol + phosphate</text>
        <dbReference type="Rhea" id="RHEA:24056"/>
        <dbReference type="ChEBI" id="CHEBI:15377"/>
        <dbReference type="ChEBI" id="CHEBI:17268"/>
        <dbReference type="ChEBI" id="CHEBI:43474"/>
        <dbReference type="ChEBI" id="CHEBI:84139"/>
        <dbReference type="EC" id="3.1.3.25"/>
    </reaction>
</comment>
<keyword evidence="7 15" id="KW-0812">Transmembrane</keyword>
<dbReference type="Gene3D" id="3.40.190.80">
    <property type="match status" value="1"/>
</dbReference>
<evidence type="ECO:0000256" key="5">
    <source>
        <dbReference type="ARBA" id="ARBA00009759"/>
    </source>
</evidence>
<proteinExistence type="inferred from homology"/>
<dbReference type="WBParaSite" id="TCLT_0000028001-mRNA-1">
    <property type="protein sequence ID" value="TCLT_0000028001-mRNA-1"/>
    <property type="gene ID" value="TCLT_0000028001"/>
</dbReference>
<feature type="binding site" evidence="14">
    <location>
        <position position="155"/>
    </location>
    <ligand>
        <name>Mg(2+)</name>
        <dbReference type="ChEBI" id="CHEBI:18420"/>
        <label>1</label>
        <note>catalytic</note>
    </ligand>
</feature>
<evidence type="ECO:0000256" key="10">
    <source>
        <dbReference type="ARBA" id="ARBA00022842"/>
    </source>
</evidence>
<dbReference type="EMBL" id="UYYF01000017">
    <property type="protein sequence ID" value="VDM95188.1"/>
    <property type="molecule type" value="Genomic_DNA"/>
</dbReference>
<sequence>MYFKLKLTNLATILVIVTFFCLAYLIWTTEEHFPEVVIELHDLLSYILLATELGGRAILDVSQLSNLETFTKKGFIADKTEILTRADLLSNQLIFDVLQRYPGLRVISEERKEKLNLVDHERYLQDEKFYVFIKNIVDLFPSRRYPLSKLAVWVDPLDATQEFTGYSCSIRKTIQGLFQYVSVMLCITVDNEPIFGSILRPFSGERVYGLSDFGIIRGNGEKWSRNILLNNSKIVLVSRSHSGDIKRLLNASSLRNLMVEFAGGSGYKTLRLLNGSAELYMHKTNIKKWDTCADDALLRSVGGLMLDFKGNLLNYDPDGNYILRDGFIAAVQYPFTYFQRLKDALSDEILSDPYFFSLNNMNNVTAKLNEIALHKFQLASEFLTLYGQLQTIFDSYRYNLSKTKTVLGYSATSAAVIDNRDLEPVIRVAVSADGTFSLSADGIEPQVLEKHPPLTCQFRPFGILEPRCAREARRDVAKTLPVICEIASIKYKLQQLHKESEQLTSHDYSELG</sequence>
<keyword evidence="11 15" id="KW-1133">Transmembrane helix</keyword>
<dbReference type="SUPFAM" id="SSF56655">
    <property type="entry name" value="Carbohydrate phosphatase"/>
    <property type="match status" value="1"/>
</dbReference>
<keyword evidence="10 14" id="KW-0460">Magnesium</keyword>
<evidence type="ECO:0000313" key="18">
    <source>
        <dbReference type="WBParaSite" id="TCLT_0000028001-mRNA-1"/>
    </source>
</evidence>
<evidence type="ECO:0000256" key="13">
    <source>
        <dbReference type="ARBA" id="ARBA00042119"/>
    </source>
</evidence>
<evidence type="ECO:0000256" key="11">
    <source>
        <dbReference type="ARBA" id="ARBA00022989"/>
    </source>
</evidence>
<dbReference type="Pfam" id="PF00459">
    <property type="entry name" value="Inositol_P"/>
    <property type="match status" value="1"/>
</dbReference>
<evidence type="ECO:0000256" key="15">
    <source>
        <dbReference type="SAM" id="Phobius"/>
    </source>
</evidence>
<feature type="binding site" evidence="14">
    <location>
        <position position="157"/>
    </location>
    <ligand>
        <name>Mg(2+)</name>
        <dbReference type="ChEBI" id="CHEBI:18420"/>
        <label>1</label>
        <note>catalytic</note>
    </ligand>
</feature>
<feature type="transmembrane region" description="Helical" evidence="15">
    <location>
        <begin position="7"/>
        <end position="27"/>
    </location>
</feature>
<dbReference type="GO" id="GO:0052834">
    <property type="term" value="F:inositol monophosphate phosphatase activity"/>
    <property type="evidence" value="ECO:0007669"/>
    <property type="project" value="UniProtKB-EC"/>
</dbReference>
<comment type="cofactor">
    <cofactor evidence="2 14">
        <name>Mg(2+)</name>
        <dbReference type="ChEBI" id="CHEBI:18420"/>
    </cofactor>
</comment>
<evidence type="ECO:0000256" key="2">
    <source>
        <dbReference type="ARBA" id="ARBA00001946"/>
    </source>
</evidence>
<dbReference type="GO" id="GO:0046872">
    <property type="term" value="F:metal ion binding"/>
    <property type="evidence" value="ECO:0007669"/>
    <property type="project" value="UniProtKB-KW"/>
</dbReference>
<reference evidence="18" key="1">
    <citation type="submission" date="2017-02" db="UniProtKB">
        <authorList>
            <consortium name="WormBaseParasite"/>
        </authorList>
    </citation>
    <scope>IDENTIFICATION</scope>
</reference>
<comment type="pathway">
    <text evidence="4">Polyol metabolism; myo-inositol biosynthesis; myo-inositol from D-glucose 6-phosphate: step 2/2.</text>
</comment>
<evidence type="ECO:0000256" key="12">
    <source>
        <dbReference type="ARBA" id="ARBA00023136"/>
    </source>
</evidence>
<protein>
    <recommendedName>
        <fullName evidence="6">inositol-phosphate phosphatase</fullName>
        <ecNumber evidence="6">3.1.3.25</ecNumber>
    </recommendedName>
    <alternativeName>
        <fullName evidence="13">Myo-inositol monophosphatase A3</fullName>
    </alternativeName>
</protein>
<evidence type="ECO:0000256" key="1">
    <source>
        <dbReference type="ARBA" id="ARBA00001033"/>
    </source>
</evidence>
<evidence type="ECO:0000256" key="8">
    <source>
        <dbReference type="ARBA" id="ARBA00022723"/>
    </source>
</evidence>
<keyword evidence="8 14" id="KW-0479">Metal-binding</keyword>
<dbReference type="GO" id="GO:0005737">
    <property type="term" value="C:cytoplasm"/>
    <property type="evidence" value="ECO:0007669"/>
    <property type="project" value="UniProtKB-ARBA"/>
</dbReference>
<reference evidence="16 17" key="2">
    <citation type="submission" date="2018-11" db="EMBL/GenBank/DDBJ databases">
        <authorList>
            <consortium name="Pathogen Informatics"/>
        </authorList>
    </citation>
    <scope>NUCLEOTIDE SEQUENCE [LARGE SCALE GENOMIC DNA]</scope>
</reference>
<dbReference type="InterPro" id="IPR050725">
    <property type="entry name" value="CysQ/Inositol_MonoPase"/>
</dbReference>
<feature type="binding site" evidence="14">
    <location>
        <position position="158"/>
    </location>
    <ligand>
        <name>Mg(2+)</name>
        <dbReference type="ChEBI" id="CHEBI:18420"/>
        <label>1</label>
        <note>catalytic</note>
    </ligand>
</feature>
<dbReference type="Gene3D" id="3.30.540.10">
    <property type="entry name" value="Fructose-1,6-Bisphosphatase, subunit A, domain 1"/>
    <property type="match status" value="1"/>
</dbReference>
<dbReference type="PANTHER" id="PTHR43028:SF4">
    <property type="entry name" value="INOSITOL MONOPHOSPHATASE 3"/>
    <property type="match status" value="1"/>
</dbReference>
<dbReference type="FunFam" id="3.30.540.10:FF:000012">
    <property type="entry name" value="Blast:Putative inositol monophosphatase 3"/>
    <property type="match status" value="1"/>
</dbReference>
<evidence type="ECO:0000313" key="16">
    <source>
        <dbReference type="EMBL" id="VDM95188.1"/>
    </source>
</evidence>
<organism evidence="18">
    <name type="scientific">Thelazia callipaeda</name>
    <name type="common">Oriental eyeworm</name>
    <name type="synonym">Parasitic nematode</name>
    <dbReference type="NCBI Taxonomy" id="103827"/>
    <lineage>
        <taxon>Eukaryota</taxon>
        <taxon>Metazoa</taxon>
        <taxon>Ecdysozoa</taxon>
        <taxon>Nematoda</taxon>
        <taxon>Chromadorea</taxon>
        <taxon>Rhabditida</taxon>
        <taxon>Spirurina</taxon>
        <taxon>Spiruromorpha</taxon>
        <taxon>Thelazioidea</taxon>
        <taxon>Thelaziidae</taxon>
        <taxon>Thelazia</taxon>
    </lineage>
</organism>